<dbReference type="OrthoDB" id="1739418at2759"/>
<evidence type="ECO:0000256" key="1">
    <source>
        <dbReference type="SAM" id="MobiDB-lite"/>
    </source>
</evidence>
<name>A0A5N6LMV2_9ASTR</name>
<dbReference type="EMBL" id="SZYD01000019">
    <property type="protein sequence ID" value="KAD2393241.1"/>
    <property type="molecule type" value="Genomic_DNA"/>
</dbReference>
<keyword evidence="3" id="KW-1185">Reference proteome</keyword>
<proteinExistence type="predicted"/>
<sequence>MDREVKQLKQSKIPIVKVRWNSRRGPEFTWEREDQMMKKYPHLFKTTTTNTESAQIRSIKSQIEELIESLAEIQPKVEIPQLDIKPKQIVFIARKAEFLESKFLSEGTSGRTVELEEVQDSQDDTHLVDTSNQHEDVENDHVDDQDTQNVRRSGRISVPPERYGFFMDGCYVVDSDEPTTYRDAMSKPDFDKWQEAMNVEMQSMYDNQVWELVTPLKSKVVGRKWVFKKKTDMHGNLDTYKARLVAKGYCLP</sequence>
<organism evidence="2 3">
    <name type="scientific">Mikania micrantha</name>
    <name type="common">bitter vine</name>
    <dbReference type="NCBI Taxonomy" id="192012"/>
    <lineage>
        <taxon>Eukaryota</taxon>
        <taxon>Viridiplantae</taxon>
        <taxon>Streptophyta</taxon>
        <taxon>Embryophyta</taxon>
        <taxon>Tracheophyta</taxon>
        <taxon>Spermatophyta</taxon>
        <taxon>Magnoliopsida</taxon>
        <taxon>eudicotyledons</taxon>
        <taxon>Gunneridae</taxon>
        <taxon>Pentapetalae</taxon>
        <taxon>asterids</taxon>
        <taxon>campanulids</taxon>
        <taxon>Asterales</taxon>
        <taxon>Asteraceae</taxon>
        <taxon>Asteroideae</taxon>
        <taxon>Heliantheae alliance</taxon>
        <taxon>Eupatorieae</taxon>
        <taxon>Mikania</taxon>
    </lineage>
</organism>
<accession>A0A5N6LMV2</accession>
<reference evidence="2 3" key="1">
    <citation type="submission" date="2019-05" db="EMBL/GenBank/DDBJ databases">
        <title>Mikania micrantha, genome provides insights into the molecular mechanism of rapid growth.</title>
        <authorList>
            <person name="Liu B."/>
        </authorList>
    </citation>
    <scope>NUCLEOTIDE SEQUENCE [LARGE SCALE GENOMIC DNA]</scope>
    <source>
        <strain evidence="2">NLD-2019</strain>
        <tissue evidence="2">Leaf</tissue>
    </source>
</reference>
<dbReference type="Proteomes" id="UP000326396">
    <property type="component" value="Linkage Group LG9"/>
</dbReference>
<comment type="caution">
    <text evidence="2">The sequence shown here is derived from an EMBL/GenBank/DDBJ whole genome shotgun (WGS) entry which is preliminary data.</text>
</comment>
<protein>
    <recommendedName>
        <fullName evidence="4">Reverse transcriptase Ty1/copia-type domain-containing protein</fullName>
    </recommendedName>
</protein>
<evidence type="ECO:0000313" key="2">
    <source>
        <dbReference type="EMBL" id="KAD2393241.1"/>
    </source>
</evidence>
<evidence type="ECO:0000313" key="3">
    <source>
        <dbReference type="Proteomes" id="UP000326396"/>
    </source>
</evidence>
<feature type="region of interest" description="Disordered" evidence="1">
    <location>
        <begin position="131"/>
        <end position="150"/>
    </location>
</feature>
<evidence type="ECO:0008006" key="4">
    <source>
        <dbReference type="Google" id="ProtNLM"/>
    </source>
</evidence>
<gene>
    <name evidence="2" type="ORF">E3N88_40218</name>
</gene>
<feature type="compositionally biased region" description="Basic and acidic residues" evidence="1">
    <location>
        <begin position="131"/>
        <end position="144"/>
    </location>
</feature>
<dbReference type="AlphaFoldDB" id="A0A5N6LMV2"/>